<dbReference type="InterPro" id="IPR037294">
    <property type="entry name" value="ABC_BtuC-like"/>
</dbReference>
<accession>A0A0P8YXF7</accession>
<dbReference type="Proteomes" id="UP000050326">
    <property type="component" value="Unassembled WGS sequence"/>
</dbReference>
<comment type="subcellular location">
    <subcellularLocation>
        <location evidence="1">Cell membrane</location>
        <topology evidence="1">Multi-pass membrane protein</topology>
    </subcellularLocation>
</comment>
<dbReference type="PANTHER" id="PTHR30472">
    <property type="entry name" value="FERRIC ENTEROBACTIN TRANSPORT SYSTEM PERMEASE PROTEIN"/>
    <property type="match status" value="1"/>
</dbReference>
<feature type="transmembrane region" description="Helical" evidence="8">
    <location>
        <begin position="72"/>
        <end position="92"/>
    </location>
</feature>
<keyword evidence="6 8" id="KW-1133">Transmembrane helix</keyword>
<organism evidence="9 10">
    <name type="scientific">Oxobacter pfennigii</name>
    <dbReference type="NCBI Taxonomy" id="36849"/>
    <lineage>
        <taxon>Bacteria</taxon>
        <taxon>Bacillati</taxon>
        <taxon>Bacillota</taxon>
        <taxon>Clostridia</taxon>
        <taxon>Eubacteriales</taxon>
        <taxon>Clostridiaceae</taxon>
        <taxon>Oxobacter</taxon>
    </lineage>
</organism>
<dbReference type="Pfam" id="PF01032">
    <property type="entry name" value="FecCD"/>
    <property type="match status" value="1"/>
</dbReference>
<protein>
    <submittedName>
        <fullName evidence="9">Hemin transport system permease protein HmuU</fullName>
    </submittedName>
</protein>
<evidence type="ECO:0000256" key="6">
    <source>
        <dbReference type="ARBA" id="ARBA00022989"/>
    </source>
</evidence>
<evidence type="ECO:0000256" key="7">
    <source>
        <dbReference type="ARBA" id="ARBA00023136"/>
    </source>
</evidence>
<feature type="transmembrane region" description="Helical" evidence="8">
    <location>
        <begin position="207"/>
        <end position="226"/>
    </location>
</feature>
<evidence type="ECO:0000256" key="5">
    <source>
        <dbReference type="ARBA" id="ARBA00022692"/>
    </source>
</evidence>
<dbReference type="InterPro" id="IPR000522">
    <property type="entry name" value="ABC_transptr_permease_BtuC"/>
</dbReference>
<proteinExistence type="inferred from homology"/>
<name>A0A0P8YXF7_9CLOT</name>
<evidence type="ECO:0000313" key="10">
    <source>
        <dbReference type="Proteomes" id="UP000050326"/>
    </source>
</evidence>
<dbReference type="GO" id="GO:0022857">
    <property type="term" value="F:transmembrane transporter activity"/>
    <property type="evidence" value="ECO:0007669"/>
    <property type="project" value="InterPro"/>
</dbReference>
<dbReference type="FunFam" id="1.10.3470.10:FF:000001">
    <property type="entry name" value="Vitamin B12 ABC transporter permease BtuC"/>
    <property type="match status" value="1"/>
</dbReference>
<feature type="transmembrane region" description="Helical" evidence="8">
    <location>
        <begin position="160"/>
        <end position="181"/>
    </location>
</feature>
<keyword evidence="4" id="KW-1003">Cell membrane</keyword>
<feature type="transmembrane region" description="Helical" evidence="8">
    <location>
        <begin position="21"/>
        <end position="39"/>
    </location>
</feature>
<dbReference type="GO" id="GO:0005886">
    <property type="term" value="C:plasma membrane"/>
    <property type="evidence" value="ECO:0007669"/>
    <property type="project" value="UniProtKB-SubCell"/>
</dbReference>
<dbReference type="EMBL" id="LKET01000031">
    <property type="protein sequence ID" value="KPU44426.1"/>
    <property type="molecule type" value="Genomic_DNA"/>
</dbReference>
<dbReference type="STRING" id="36849.OXPF_20450"/>
<keyword evidence="5 8" id="KW-0812">Transmembrane</keyword>
<comment type="caution">
    <text evidence="9">The sequence shown here is derived from an EMBL/GenBank/DDBJ whole genome shotgun (WGS) entry which is preliminary data.</text>
</comment>
<dbReference type="AlphaFoldDB" id="A0A0P8YXF7"/>
<dbReference type="Gene3D" id="1.10.3470.10">
    <property type="entry name" value="ABC transporter involved in vitamin B12 uptake, BtuC"/>
    <property type="match status" value="1"/>
</dbReference>
<comment type="similarity">
    <text evidence="2">Belongs to the binding-protein-dependent transport system permease family. FecCD subfamily.</text>
</comment>
<dbReference type="CDD" id="cd06550">
    <property type="entry name" value="TM_ABC_iron-siderophores_like"/>
    <property type="match status" value="1"/>
</dbReference>
<evidence type="ECO:0000313" key="9">
    <source>
        <dbReference type="EMBL" id="KPU44426.1"/>
    </source>
</evidence>
<feature type="transmembrane region" description="Helical" evidence="8">
    <location>
        <begin position="104"/>
        <end position="123"/>
    </location>
</feature>
<evidence type="ECO:0000256" key="1">
    <source>
        <dbReference type="ARBA" id="ARBA00004651"/>
    </source>
</evidence>
<keyword evidence="10" id="KW-1185">Reference proteome</keyword>
<gene>
    <name evidence="9" type="primary">hmuU_1</name>
    <name evidence="9" type="ORF">OXPF_20450</name>
</gene>
<evidence type="ECO:0000256" key="4">
    <source>
        <dbReference type="ARBA" id="ARBA00022475"/>
    </source>
</evidence>
<evidence type="ECO:0000256" key="3">
    <source>
        <dbReference type="ARBA" id="ARBA00022448"/>
    </source>
</evidence>
<keyword evidence="7 8" id="KW-0472">Membrane</keyword>
<dbReference type="SUPFAM" id="SSF81345">
    <property type="entry name" value="ABC transporter involved in vitamin B12 uptake, BtuC"/>
    <property type="match status" value="1"/>
</dbReference>
<sequence>MLIKESAMNFKKTDGRALRRFIIFMASIAILVLCCILSLRMGSVKYTTRQVWSALFPAADINVRNVVINIRLPRMLTAAMVGSNLAVAGALLQSVLRNPLADPGIIGVSAGAGLAAVTILLVFPGLSFLVPAGAFIGATAASFLVYILAWKRGVEPIRIVLSGVAVNAVLGGGISLLSHLYSDRIQGVLLWLNGSIAGKSWPQVKMLFPYTIIGLILSVFCIQPANALQLGDNVAKNLGIRVNRTRVLLCMTAAFLSGVSVAAVGLIGFVGLMVPHISRMLVGSDYRFMLPSSGIMGAALLVMADSVARSAFSPLELPVGIFMAVLGGPFFIFLLRKGGAYKA</sequence>
<evidence type="ECO:0000256" key="8">
    <source>
        <dbReference type="SAM" id="Phobius"/>
    </source>
</evidence>
<reference evidence="9 10" key="1">
    <citation type="submission" date="2015-09" db="EMBL/GenBank/DDBJ databases">
        <title>Genome sequence of Oxobacter pfennigii DSM 3222.</title>
        <authorList>
            <person name="Poehlein A."/>
            <person name="Bengelsdorf F.R."/>
            <person name="Schiel-Bengelsdorf B."/>
            <person name="Duerre P."/>
            <person name="Daniel R."/>
        </authorList>
    </citation>
    <scope>NUCLEOTIDE SEQUENCE [LARGE SCALE GENOMIC DNA]</scope>
    <source>
        <strain evidence="9 10">DSM 3222</strain>
    </source>
</reference>
<dbReference type="GO" id="GO:0033214">
    <property type="term" value="P:siderophore-iron import into cell"/>
    <property type="evidence" value="ECO:0007669"/>
    <property type="project" value="TreeGrafter"/>
</dbReference>
<feature type="transmembrane region" description="Helical" evidence="8">
    <location>
        <begin position="315"/>
        <end position="335"/>
    </location>
</feature>
<feature type="transmembrane region" description="Helical" evidence="8">
    <location>
        <begin position="129"/>
        <end position="148"/>
    </location>
</feature>
<dbReference type="PANTHER" id="PTHR30472:SF68">
    <property type="entry name" value="FERRICHROME TRANSPORT SYSTEM PERMEASE PROTEIN FHUB"/>
    <property type="match status" value="1"/>
</dbReference>
<evidence type="ECO:0000256" key="2">
    <source>
        <dbReference type="ARBA" id="ARBA00007935"/>
    </source>
</evidence>
<feature type="transmembrane region" description="Helical" evidence="8">
    <location>
        <begin position="247"/>
        <end position="274"/>
    </location>
</feature>
<keyword evidence="3" id="KW-0813">Transport</keyword>